<feature type="region of interest" description="Disordered" evidence="1">
    <location>
        <begin position="254"/>
        <end position="273"/>
    </location>
</feature>
<dbReference type="STRING" id="166423.A0A0M8ZXJ4"/>
<keyword evidence="3" id="KW-1185">Reference proteome</keyword>
<dbReference type="EMBL" id="KQ435833">
    <property type="protein sequence ID" value="KOX71623.1"/>
    <property type="molecule type" value="Genomic_DNA"/>
</dbReference>
<dbReference type="PANTHER" id="PTHR36696">
    <property type="entry name" value="AGAP012002-PA"/>
    <property type="match status" value="1"/>
</dbReference>
<dbReference type="Proteomes" id="UP000053105">
    <property type="component" value="Unassembled WGS sequence"/>
</dbReference>
<dbReference type="AlphaFoldDB" id="A0A0M8ZXJ4"/>
<feature type="region of interest" description="Disordered" evidence="1">
    <location>
        <begin position="127"/>
        <end position="157"/>
    </location>
</feature>
<dbReference type="OrthoDB" id="10021598at2759"/>
<evidence type="ECO:0000313" key="3">
    <source>
        <dbReference type="Proteomes" id="UP000053105"/>
    </source>
</evidence>
<sequence>MDHVELAGFTKPAPFILRPFSGLFNPYPYGCSILCNHPADCEAREVLRRAKDTWNTTLNVKFVKQTRLYTTQATEGKTLLLPEEMDMIRASLVAAGNNATDVGGNTGAELINDASTVPEELFRKYTETDSRPLTPAPTLASGPPLTNRPTQEEFPVTCDPRERTTLILDLRTNSQKQMEKETLSWHALTLEPPPTHRKTEIFVCKPSSRRTMRTPNPADVPVAFPSIDTCDESNSMEEGKVENPSKEVTVIRRRGKRLRKGKRRRGSGYGQQTEVRDLFEPTDTQISHIGDGSRRTSIHTNNSEVENLATTPKKSSAMSNTPSMIPSSFIDPDILKHLCRELDSDKVEAEFSIRRKIAFEEALRVKGENYSHCRRSQMFSNPALVDTPRVFSRQAARFEILDSESLHGLTILDYLTKHVFVTSGRKLIFGRVFSKFQEDTMGSARCISPNNIFEALQDMIGKPMTQDEETYLNNTIGEIKESLNFRTWCGLCAAVERLLCPLPSKEVDPGTWLERVDFESLERRLKTANVDPKLARLNNISNINQQLILIQKIKKISRFQGIY</sequence>
<reference evidence="2 3" key="1">
    <citation type="submission" date="2015-07" db="EMBL/GenBank/DDBJ databases">
        <title>The genome of Melipona quadrifasciata.</title>
        <authorList>
            <person name="Pan H."/>
            <person name="Kapheim K."/>
        </authorList>
    </citation>
    <scope>NUCLEOTIDE SEQUENCE [LARGE SCALE GENOMIC DNA]</scope>
    <source>
        <strain evidence="2">0111107301</strain>
        <tissue evidence="2">Whole body</tissue>
    </source>
</reference>
<feature type="compositionally biased region" description="Basic residues" evidence="1">
    <location>
        <begin position="254"/>
        <end position="266"/>
    </location>
</feature>
<gene>
    <name evidence="2" type="ORF">WN51_03737</name>
</gene>
<dbReference type="PANTHER" id="PTHR36696:SF1">
    <property type="entry name" value="EF-HAND DOMAIN-CONTAINING PROTEIN"/>
    <property type="match status" value="1"/>
</dbReference>
<name>A0A0M8ZXJ4_9HYME</name>
<evidence type="ECO:0000256" key="1">
    <source>
        <dbReference type="SAM" id="MobiDB-lite"/>
    </source>
</evidence>
<accession>A0A0M8ZXJ4</accession>
<organism evidence="2 3">
    <name type="scientific">Melipona quadrifasciata</name>
    <dbReference type="NCBI Taxonomy" id="166423"/>
    <lineage>
        <taxon>Eukaryota</taxon>
        <taxon>Metazoa</taxon>
        <taxon>Ecdysozoa</taxon>
        <taxon>Arthropoda</taxon>
        <taxon>Hexapoda</taxon>
        <taxon>Insecta</taxon>
        <taxon>Pterygota</taxon>
        <taxon>Neoptera</taxon>
        <taxon>Endopterygota</taxon>
        <taxon>Hymenoptera</taxon>
        <taxon>Apocrita</taxon>
        <taxon>Aculeata</taxon>
        <taxon>Apoidea</taxon>
        <taxon>Anthophila</taxon>
        <taxon>Apidae</taxon>
        <taxon>Melipona</taxon>
    </lineage>
</organism>
<evidence type="ECO:0000313" key="2">
    <source>
        <dbReference type="EMBL" id="KOX71623.1"/>
    </source>
</evidence>
<protein>
    <submittedName>
        <fullName evidence="2">Uncharacterized protein</fullName>
    </submittedName>
</protein>
<proteinExistence type="predicted"/>